<keyword evidence="1" id="KW-0732">Signal</keyword>
<dbReference type="EMBL" id="DSEC01000599">
    <property type="protein sequence ID" value="HER44444.1"/>
    <property type="molecule type" value="Genomic_DNA"/>
</dbReference>
<name>A0A7V2AWD6_UNCEI</name>
<dbReference type="AlphaFoldDB" id="A0A7V2AWD6"/>
<evidence type="ECO:0000313" key="3">
    <source>
        <dbReference type="EMBL" id="HER44444.1"/>
    </source>
</evidence>
<feature type="domain" description="GWxTD" evidence="2">
    <location>
        <begin position="313"/>
        <end position="418"/>
    </location>
</feature>
<dbReference type="InterPro" id="IPR030959">
    <property type="entry name" value="GWxTD_dom"/>
</dbReference>
<evidence type="ECO:0000256" key="1">
    <source>
        <dbReference type="SAM" id="SignalP"/>
    </source>
</evidence>
<comment type="caution">
    <text evidence="3">The sequence shown here is derived from an EMBL/GenBank/DDBJ whole genome shotgun (WGS) entry which is preliminary data.</text>
</comment>
<dbReference type="Proteomes" id="UP000886069">
    <property type="component" value="Unassembled WGS sequence"/>
</dbReference>
<accession>A0A7V2AWD6</accession>
<protein>
    <submittedName>
        <fullName evidence="3">GWxTD domain-containing protein</fullName>
    </submittedName>
</protein>
<reference evidence="3" key="1">
    <citation type="journal article" date="2020" name="mSystems">
        <title>Genome- and Community-Level Interaction Insights into Carbon Utilization and Element Cycling Functions of Hydrothermarchaeota in Hydrothermal Sediment.</title>
        <authorList>
            <person name="Zhou Z."/>
            <person name="Liu Y."/>
            <person name="Xu W."/>
            <person name="Pan J."/>
            <person name="Luo Z.H."/>
            <person name="Li M."/>
        </authorList>
    </citation>
    <scope>NUCLEOTIDE SEQUENCE [LARGE SCALE GENOMIC DNA]</scope>
    <source>
        <strain evidence="3">SpSt-1233</strain>
    </source>
</reference>
<sequence length="443" mass="49826">MRGGLKAAIAIFLASAAVLAARARVSEAAGQAMTGTVRRPFELSVGQSIDSEGSTLLVVTTAIDYRRLVFFRQPTGYVAEYRIYIEVRDDEGKRVRGEVIEKTVTVTDYDMTRGAGMFSEVTKKIPIGSGDYRVDVSIEVVRTSLKYDSRADVTIYGREQGLFEMSDPVFSTPDNGNAGRKPPPGELSFSVCPGEIPEGYRRLTGDVFMGFEGWILMSWTVLSPVENRTGRGMEAAVKVQDLQKHMRGYTRQTFEVDSEGRGTFCVEMNVDDLPLGFYEVSAAVSIPNSTKKVVKTGTFTMLLGRAMFDRYFEDTLELLGYVADDRDIERLKSIDPDGRVDEWNRHWKSKDPTKTTDLNEELSEFLRRVRFTLENFSRHGPGWKSDMGRVYIQYGAPDNTADHDGPTLGSRLKIWYYYSKGLAFIFEDSMGSGLYRLYDTRSI</sequence>
<feature type="chain" id="PRO_5031516558" evidence="1">
    <location>
        <begin position="21"/>
        <end position="443"/>
    </location>
</feature>
<organism evidence="3">
    <name type="scientific">Eiseniibacteriota bacterium</name>
    <dbReference type="NCBI Taxonomy" id="2212470"/>
    <lineage>
        <taxon>Bacteria</taxon>
        <taxon>Candidatus Eiseniibacteriota</taxon>
    </lineage>
</organism>
<gene>
    <name evidence="3" type="ORF">ENO08_08295</name>
</gene>
<feature type="signal peptide" evidence="1">
    <location>
        <begin position="1"/>
        <end position="20"/>
    </location>
</feature>
<proteinExistence type="predicted"/>
<dbReference type="Pfam" id="PF20094">
    <property type="entry name" value="GWxTD_dom"/>
    <property type="match status" value="1"/>
</dbReference>
<evidence type="ECO:0000259" key="2">
    <source>
        <dbReference type="Pfam" id="PF20094"/>
    </source>
</evidence>
<dbReference type="NCBIfam" id="TIGR04514">
    <property type="entry name" value="GWxTD_dom"/>
    <property type="match status" value="1"/>
</dbReference>